<dbReference type="Proteomes" id="UP000887580">
    <property type="component" value="Unplaced"/>
</dbReference>
<accession>A0AC35G168</accession>
<organism evidence="1 2">
    <name type="scientific">Panagrolaimus sp. PS1159</name>
    <dbReference type="NCBI Taxonomy" id="55785"/>
    <lineage>
        <taxon>Eukaryota</taxon>
        <taxon>Metazoa</taxon>
        <taxon>Ecdysozoa</taxon>
        <taxon>Nematoda</taxon>
        <taxon>Chromadorea</taxon>
        <taxon>Rhabditida</taxon>
        <taxon>Tylenchina</taxon>
        <taxon>Panagrolaimomorpha</taxon>
        <taxon>Panagrolaimoidea</taxon>
        <taxon>Panagrolaimidae</taxon>
        <taxon>Panagrolaimus</taxon>
    </lineage>
</organism>
<dbReference type="WBParaSite" id="PS1159_v2.g22739.t1">
    <property type="protein sequence ID" value="PS1159_v2.g22739.t1"/>
    <property type="gene ID" value="PS1159_v2.g22739"/>
</dbReference>
<protein>
    <submittedName>
        <fullName evidence="2">Uncharacterized protein</fullName>
    </submittedName>
</protein>
<name>A0AC35G168_9BILA</name>
<proteinExistence type="predicted"/>
<evidence type="ECO:0000313" key="2">
    <source>
        <dbReference type="WBParaSite" id="PS1159_v2.g22739.t1"/>
    </source>
</evidence>
<sequence length="158" mass="18464">MHFIFSGTLNIQHENLLSQFISKCVTCDLKCLWFTNVCWIIEKISYDDFKILTSSGRLKMLDLGKTIVTSKNGEVIPYESLLDHTPALRFLYLKYNQYLQLSQKFIEKICASNLEVFAVYQLPKNFEKEILLANVAKKKPNLRVHFFLNDMLFAVKDQ</sequence>
<reference evidence="2" key="1">
    <citation type="submission" date="2022-11" db="UniProtKB">
        <authorList>
            <consortium name="WormBaseParasite"/>
        </authorList>
    </citation>
    <scope>IDENTIFICATION</scope>
</reference>
<evidence type="ECO:0000313" key="1">
    <source>
        <dbReference type="Proteomes" id="UP000887580"/>
    </source>
</evidence>